<name>A0A7X2IRB1_9BURK</name>
<evidence type="ECO:0000313" key="6">
    <source>
        <dbReference type="EMBL" id="MRV74093.1"/>
    </source>
</evidence>
<feature type="domain" description="3-dehydroquinate synthase N-terminal" evidence="4">
    <location>
        <begin position="137"/>
        <end position="228"/>
    </location>
</feature>
<feature type="region of interest" description="Disordered" evidence="3">
    <location>
        <begin position="1"/>
        <end position="38"/>
    </location>
</feature>
<evidence type="ECO:0000256" key="1">
    <source>
        <dbReference type="ARBA" id="ARBA00022605"/>
    </source>
</evidence>
<dbReference type="GO" id="GO:0003856">
    <property type="term" value="F:3-dehydroquinate synthase activity"/>
    <property type="evidence" value="ECO:0007669"/>
    <property type="project" value="InterPro"/>
</dbReference>
<evidence type="ECO:0000256" key="2">
    <source>
        <dbReference type="ARBA" id="ARBA00023141"/>
    </source>
</evidence>
<organism evidence="6 7">
    <name type="scientific">Pseudoduganella rivuli</name>
    <dbReference type="NCBI Taxonomy" id="2666085"/>
    <lineage>
        <taxon>Bacteria</taxon>
        <taxon>Pseudomonadati</taxon>
        <taxon>Pseudomonadota</taxon>
        <taxon>Betaproteobacteria</taxon>
        <taxon>Burkholderiales</taxon>
        <taxon>Oxalobacteraceae</taxon>
        <taxon>Telluria group</taxon>
        <taxon>Pseudoduganella</taxon>
    </lineage>
</organism>
<keyword evidence="1" id="KW-0028">Amino-acid biosynthesis</keyword>
<accession>A0A7X2IRB1</accession>
<dbReference type="InterPro" id="IPR002812">
    <property type="entry name" value="DHQS"/>
</dbReference>
<evidence type="ECO:0000313" key="7">
    <source>
        <dbReference type="Proteomes" id="UP000446768"/>
    </source>
</evidence>
<dbReference type="Proteomes" id="UP000446768">
    <property type="component" value="Unassembled WGS sequence"/>
</dbReference>
<keyword evidence="7" id="KW-1185">Reference proteome</keyword>
<evidence type="ECO:0000259" key="4">
    <source>
        <dbReference type="Pfam" id="PF01959"/>
    </source>
</evidence>
<dbReference type="PANTHER" id="PTHR33563:SF1">
    <property type="entry name" value="3-DEHYDROQUINATE SYNTHASE"/>
    <property type="match status" value="1"/>
</dbReference>
<dbReference type="RefSeq" id="WP_154377348.1">
    <property type="nucleotide sequence ID" value="NZ_WKJJ01000013.1"/>
</dbReference>
<dbReference type="AlphaFoldDB" id="A0A7X2IRB1"/>
<dbReference type="InterPro" id="IPR056179">
    <property type="entry name" value="DHQS_C"/>
</dbReference>
<evidence type="ECO:0000259" key="5">
    <source>
        <dbReference type="Pfam" id="PF26558"/>
    </source>
</evidence>
<proteinExistence type="predicted"/>
<feature type="domain" description="3-dehydroquinate synthase C-terminal" evidence="5">
    <location>
        <begin position="250"/>
        <end position="423"/>
    </location>
</feature>
<dbReference type="GO" id="GO:0016491">
    <property type="term" value="F:oxidoreductase activity"/>
    <property type="evidence" value="ECO:0007669"/>
    <property type="project" value="InterPro"/>
</dbReference>
<comment type="caution">
    <text evidence="6">The sequence shown here is derived from an EMBL/GenBank/DDBJ whole genome shotgun (WGS) entry which is preliminary data.</text>
</comment>
<keyword evidence="2" id="KW-0057">Aromatic amino acid biosynthesis</keyword>
<evidence type="ECO:0000256" key="3">
    <source>
        <dbReference type="SAM" id="MobiDB-lite"/>
    </source>
</evidence>
<gene>
    <name evidence="6" type="ORF">GJ700_20500</name>
</gene>
<dbReference type="EMBL" id="WKJJ01000013">
    <property type="protein sequence ID" value="MRV74093.1"/>
    <property type="molecule type" value="Genomic_DNA"/>
</dbReference>
<sequence>MSSITESVAALPPAVQKSEKRNYEHSAVHQSPSANESNPQVAIWYDSKALQPLAEDMRQAVREKIFHGVFTGMVMYPDNMKALSACLPARFSRVLHVSGKDEWKKLAQHVTPQTGGTEQTRVHVICSPDAATLQQAREAGFKTCLRIGVNDAASLHASFREGWGHDYLMVAFKDPTNIPLELVIAELHKSNTVLLKEVGTDIHDAVIALGVLELGSDGVVSSIVDVPQFDALARKLDDARLATLDLQIGTVVRTEHLGLGHRACIDTTHMFEPDEGILVGSTSTGGIFCCPEVFHLPYMELRPFRINAASVHSYVFNASDRTSYISELRAGSRITLVNSKGRTREIYVGRVKTEIRPLILIEVRFPDNKLVNIVMQDDWHVRIFSDKATPLNVTELKPGDKVLGYTTTPGRHVGVRVDEHILES</sequence>
<dbReference type="Pfam" id="PF01959">
    <property type="entry name" value="DHQS"/>
    <property type="match status" value="1"/>
</dbReference>
<dbReference type="GO" id="GO:0008652">
    <property type="term" value="P:amino acid biosynthetic process"/>
    <property type="evidence" value="ECO:0007669"/>
    <property type="project" value="UniProtKB-KW"/>
</dbReference>
<feature type="compositionally biased region" description="Basic and acidic residues" evidence="3">
    <location>
        <begin position="17"/>
        <end position="27"/>
    </location>
</feature>
<protein>
    <submittedName>
        <fullName evidence="6">3-dehydroquinate synthase</fullName>
    </submittedName>
</protein>
<reference evidence="6 7" key="1">
    <citation type="submission" date="2019-11" db="EMBL/GenBank/DDBJ databases">
        <title>Novel species isolated from a subtropical stream in China.</title>
        <authorList>
            <person name="Lu H."/>
        </authorList>
    </citation>
    <scope>NUCLEOTIDE SEQUENCE [LARGE SCALE GENOMIC DNA]</scope>
    <source>
        <strain evidence="6 7">FT92W</strain>
    </source>
</reference>
<dbReference type="Pfam" id="PF26558">
    <property type="entry name" value="DHQS_2nd"/>
    <property type="match status" value="1"/>
</dbReference>
<dbReference type="InterPro" id="IPR030960">
    <property type="entry name" value="DHQS/DOIS_N"/>
</dbReference>
<dbReference type="GO" id="GO:0009073">
    <property type="term" value="P:aromatic amino acid family biosynthetic process"/>
    <property type="evidence" value="ECO:0007669"/>
    <property type="project" value="UniProtKB-KW"/>
</dbReference>
<feature type="compositionally biased region" description="Polar residues" evidence="3">
    <location>
        <begin position="28"/>
        <end position="38"/>
    </location>
</feature>
<dbReference type="PANTHER" id="PTHR33563">
    <property type="match status" value="1"/>
</dbReference>